<accession>A0A0E3JYZ6</accession>
<feature type="domain" description="YCII-related" evidence="2">
    <location>
        <begin position="9"/>
        <end position="86"/>
    </location>
</feature>
<dbReference type="STRING" id="1548.CSCA_0714"/>
<gene>
    <name evidence="3" type="ORF">CSCA_0714</name>
</gene>
<dbReference type="RefSeq" id="WP_029159862.1">
    <property type="nucleotide sequence ID" value="NZ_CP009933.1"/>
</dbReference>
<dbReference type="PANTHER" id="PTHR37828">
    <property type="entry name" value="GSR2449 PROTEIN"/>
    <property type="match status" value="1"/>
</dbReference>
<dbReference type="InterPro" id="IPR005545">
    <property type="entry name" value="YCII"/>
</dbReference>
<reference evidence="3 4" key="1">
    <citation type="journal article" date="2015" name="J. Biotechnol.">
        <title>Complete genome sequence of a malodorant-producing acetogen, Clostridium scatologenes ATCC 25775(T).</title>
        <authorList>
            <person name="Zhu Z."/>
            <person name="Guo T."/>
            <person name="Zheng H."/>
            <person name="Song T."/>
            <person name="Ouyang P."/>
            <person name="Xie J."/>
        </authorList>
    </citation>
    <scope>NUCLEOTIDE SEQUENCE [LARGE SCALE GENOMIC DNA]</scope>
    <source>
        <strain evidence="3 4">ATCC 25775</strain>
    </source>
</reference>
<protein>
    <submittedName>
        <fullName evidence="3">YCII-related protein</fullName>
    </submittedName>
</protein>
<comment type="similarity">
    <text evidence="1">Belongs to the YciI family.</text>
</comment>
<sequence length="98" mass="11448">MKKGDKLFVRIDYKNSEREVTSKDFQDHVEYLKGVADERYFAGGGFANESGGMIIFEAKDFEEAKTIAEKDPIIQRGLFRVKIYEWDLLILSDKKYEQ</sequence>
<dbReference type="Pfam" id="PF03795">
    <property type="entry name" value="YCII"/>
    <property type="match status" value="1"/>
</dbReference>
<keyword evidence="4" id="KW-1185">Reference proteome</keyword>
<dbReference type="PANTHER" id="PTHR37828:SF1">
    <property type="entry name" value="YCII-RELATED DOMAIN-CONTAINING PROTEIN"/>
    <property type="match status" value="1"/>
</dbReference>
<dbReference type="SUPFAM" id="SSF54909">
    <property type="entry name" value="Dimeric alpha+beta barrel"/>
    <property type="match status" value="1"/>
</dbReference>
<dbReference type="HOGENOM" id="CLU_2381156_0_0_9"/>
<proteinExistence type="inferred from homology"/>
<evidence type="ECO:0000259" key="2">
    <source>
        <dbReference type="Pfam" id="PF03795"/>
    </source>
</evidence>
<dbReference type="EMBL" id="CP009933">
    <property type="protein sequence ID" value="AKA67839.1"/>
    <property type="molecule type" value="Genomic_DNA"/>
</dbReference>
<name>A0A0E3JYZ6_CLOSL</name>
<dbReference type="AlphaFoldDB" id="A0A0E3JYZ6"/>
<evidence type="ECO:0000313" key="4">
    <source>
        <dbReference type="Proteomes" id="UP000033115"/>
    </source>
</evidence>
<evidence type="ECO:0000256" key="1">
    <source>
        <dbReference type="ARBA" id="ARBA00007689"/>
    </source>
</evidence>
<dbReference type="Gene3D" id="3.30.70.1060">
    <property type="entry name" value="Dimeric alpha+beta barrel"/>
    <property type="match status" value="1"/>
</dbReference>
<dbReference type="InterPro" id="IPR011008">
    <property type="entry name" value="Dimeric_a/b-barrel"/>
</dbReference>
<organism evidence="3 4">
    <name type="scientific">Clostridium scatologenes</name>
    <dbReference type="NCBI Taxonomy" id="1548"/>
    <lineage>
        <taxon>Bacteria</taxon>
        <taxon>Bacillati</taxon>
        <taxon>Bacillota</taxon>
        <taxon>Clostridia</taxon>
        <taxon>Eubacteriales</taxon>
        <taxon>Clostridiaceae</taxon>
        <taxon>Clostridium</taxon>
    </lineage>
</organism>
<dbReference type="Proteomes" id="UP000033115">
    <property type="component" value="Chromosome"/>
</dbReference>
<evidence type="ECO:0000313" key="3">
    <source>
        <dbReference type="EMBL" id="AKA67839.1"/>
    </source>
</evidence>
<dbReference type="KEGG" id="csq:CSCA_0714"/>